<reference evidence="4 5" key="1">
    <citation type="submission" date="2016-07" db="EMBL/GenBank/DDBJ databases">
        <title>Genome and transcriptome analysis of iron-reducing fermentative bacteria Anoxybacter fermentans.</title>
        <authorList>
            <person name="Zeng X."/>
            <person name="Shao Z."/>
        </authorList>
    </citation>
    <scope>NUCLEOTIDE SEQUENCE [LARGE SCALE GENOMIC DNA]</scope>
    <source>
        <strain evidence="4 5">DY22613</strain>
    </source>
</reference>
<keyword evidence="1" id="KW-0472">Membrane</keyword>
<keyword evidence="1" id="KW-1133">Transmembrane helix</keyword>
<organism evidence="4 5">
    <name type="scientific">Anoxybacter fermentans</name>
    <dbReference type="NCBI Taxonomy" id="1323375"/>
    <lineage>
        <taxon>Bacteria</taxon>
        <taxon>Bacillati</taxon>
        <taxon>Bacillota</taxon>
        <taxon>Clostridia</taxon>
        <taxon>Halanaerobiales</taxon>
        <taxon>Anoxybacter</taxon>
    </lineage>
</organism>
<protein>
    <submittedName>
        <fullName evidence="4">Uncharacterized protein</fullName>
    </submittedName>
</protein>
<dbReference type="InterPro" id="IPR015943">
    <property type="entry name" value="WD40/YVTN_repeat-like_dom_sf"/>
</dbReference>
<feature type="transmembrane region" description="Helical" evidence="1">
    <location>
        <begin position="12"/>
        <end position="31"/>
    </location>
</feature>
<accession>A0A3Q9HPZ8</accession>
<keyword evidence="5" id="KW-1185">Reference proteome</keyword>
<dbReference type="SUPFAM" id="SSF50998">
    <property type="entry name" value="Quinoprotein alcohol dehydrogenase-like"/>
    <property type="match status" value="1"/>
</dbReference>
<evidence type="ECO:0000313" key="5">
    <source>
        <dbReference type="Proteomes" id="UP000267250"/>
    </source>
</evidence>
<evidence type="ECO:0000259" key="3">
    <source>
        <dbReference type="Pfam" id="PF13360"/>
    </source>
</evidence>
<proteinExistence type="predicted"/>
<name>A0A3Q9HPZ8_9FIRM</name>
<dbReference type="InterPro" id="IPR011047">
    <property type="entry name" value="Quinoprotein_ADH-like_sf"/>
</dbReference>
<dbReference type="EMBL" id="CP016379">
    <property type="protein sequence ID" value="AZR72929.1"/>
    <property type="molecule type" value="Genomic_DNA"/>
</dbReference>
<feature type="domain" description="Pyrrolo-quinoline quinone repeat" evidence="3">
    <location>
        <begin position="120"/>
        <end position="221"/>
    </location>
</feature>
<dbReference type="Pfam" id="PF08308">
    <property type="entry name" value="PEGA"/>
    <property type="match status" value="1"/>
</dbReference>
<dbReference type="KEGG" id="aft:BBF96_05700"/>
<dbReference type="Gene3D" id="2.130.10.10">
    <property type="entry name" value="YVTN repeat-like/Quinoprotein amine dehydrogenase"/>
    <property type="match status" value="1"/>
</dbReference>
<gene>
    <name evidence="4" type="ORF">BBF96_05700</name>
</gene>
<evidence type="ECO:0000259" key="2">
    <source>
        <dbReference type="Pfam" id="PF08308"/>
    </source>
</evidence>
<dbReference type="Pfam" id="PF13360">
    <property type="entry name" value="PQQ_2"/>
    <property type="match status" value="1"/>
</dbReference>
<dbReference type="SMART" id="SM00564">
    <property type="entry name" value="PQQ"/>
    <property type="match status" value="3"/>
</dbReference>
<dbReference type="InterPro" id="IPR018391">
    <property type="entry name" value="PQQ_b-propeller_rpt"/>
</dbReference>
<evidence type="ECO:0000256" key="1">
    <source>
        <dbReference type="SAM" id="Phobius"/>
    </source>
</evidence>
<dbReference type="InterPro" id="IPR013229">
    <property type="entry name" value="PEGA"/>
</dbReference>
<dbReference type="AlphaFoldDB" id="A0A3Q9HPZ8"/>
<sequence length="417" mass="47702">MKVMDRTNSHLAVFIFIIIIVGSFAYALYAYNNAKGEIMITSPLENIVVYMDGQMMGKTPIKITSIPLGFRAFRFEKEGFESEELLIDFKPNSKFRREVYLSDLTLATSNIHTSSNRYVIPAQMQGEMVYSVDLEGRVDAIQLDRVKVWSYLLNELVLRPVIQTQEFLIVGTFQGSVYAFNRYSGKILWQRKLGIDVTPLVIKDKNLWLLANRSTIYRYTLEGELLKKEEFEEEILAESFVFLDNSPAFFTVDGTFWHQRGDQWYSLKLSINGGAKQGIITDDFLYLLSSRGVFYAFSHTGKEIYSIRNGFQKPINILLKDYLYISSGKKIYILEPESGSILNSKEVSERIVLLDYCRNKLWVGGEQGFLYLFDETGKFITARDMGSLVVGVTSIPGSSSMIITTENSLVYLERIND</sequence>
<keyword evidence="1" id="KW-0812">Transmembrane</keyword>
<evidence type="ECO:0000313" key="4">
    <source>
        <dbReference type="EMBL" id="AZR72929.1"/>
    </source>
</evidence>
<dbReference type="Proteomes" id="UP000267250">
    <property type="component" value="Chromosome"/>
</dbReference>
<feature type="domain" description="PEGA" evidence="2">
    <location>
        <begin position="36"/>
        <end position="101"/>
    </location>
</feature>
<dbReference type="OrthoDB" id="5173551at2"/>
<dbReference type="InterPro" id="IPR002372">
    <property type="entry name" value="PQQ_rpt_dom"/>
</dbReference>